<evidence type="ECO:0008006" key="3">
    <source>
        <dbReference type="Google" id="ProtNLM"/>
    </source>
</evidence>
<dbReference type="EMBL" id="MEZV01000003">
    <property type="protein sequence ID" value="OGD67921.1"/>
    <property type="molecule type" value="Genomic_DNA"/>
</dbReference>
<comment type="caution">
    <text evidence="1">The sequence shown here is derived from an EMBL/GenBank/DDBJ whole genome shotgun (WGS) entry which is preliminary data.</text>
</comment>
<accession>A0A1F5EKJ6</accession>
<dbReference type="AlphaFoldDB" id="A0A1F5EKJ6"/>
<organism evidence="1 2">
    <name type="scientific">Candidatus Berkelbacteria bacterium RIFCSPHIGHO2_12_FULL_36_9</name>
    <dbReference type="NCBI Taxonomy" id="1797469"/>
    <lineage>
        <taxon>Bacteria</taxon>
        <taxon>Candidatus Berkelbacteria</taxon>
    </lineage>
</organism>
<evidence type="ECO:0000313" key="1">
    <source>
        <dbReference type="EMBL" id="OGD67921.1"/>
    </source>
</evidence>
<gene>
    <name evidence="1" type="ORF">A3F08_03495</name>
</gene>
<sequence length="137" mass="15679">MKIVICGSMSSAVQMLDAEKELLQNNHEVVLPKYTKEYAEKVLTEETSHESTKNKIEHDLIRDYFEKIKNADAVLIVNVDKKGIRNYIGGNSFLEMGFAHCLDKTIFILNDIPEMIYTDELLAMQPVVLNGDLFKIR</sequence>
<dbReference type="STRING" id="1797469.A3F08_03495"/>
<protein>
    <recommendedName>
        <fullName evidence="3">Maf-like protein</fullName>
    </recommendedName>
</protein>
<evidence type="ECO:0000313" key="2">
    <source>
        <dbReference type="Proteomes" id="UP000176451"/>
    </source>
</evidence>
<reference evidence="1 2" key="1">
    <citation type="journal article" date="2016" name="Nat. Commun.">
        <title>Thousands of microbial genomes shed light on interconnected biogeochemical processes in an aquifer system.</title>
        <authorList>
            <person name="Anantharaman K."/>
            <person name="Brown C.T."/>
            <person name="Hug L.A."/>
            <person name="Sharon I."/>
            <person name="Castelle C.J."/>
            <person name="Probst A.J."/>
            <person name="Thomas B.C."/>
            <person name="Singh A."/>
            <person name="Wilkins M.J."/>
            <person name="Karaoz U."/>
            <person name="Brodie E.L."/>
            <person name="Williams K.H."/>
            <person name="Hubbard S.S."/>
            <person name="Banfield J.F."/>
        </authorList>
    </citation>
    <scope>NUCLEOTIDE SEQUENCE [LARGE SCALE GENOMIC DNA]</scope>
</reference>
<name>A0A1F5EKJ6_9BACT</name>
<dbReference type="Proteomes" id="UP000176451">
    <property type="component" value="Unassembled WGS sequence"/>
</dbReference>
<proteinExistence type="predicted"/>